<protein>
    <recommendedName>
        <fullName evidence="1">CxC2-like cysteine cluster KDZ transposase-associated domain-containing protein</fullName>
    </recommendedName>
</protein>
<dbReference type="Proteomes" id="UP000027222">
    <property type="component" value="Unassembled WGS sequence"/>
</dbReference>
<dbReference type="HOGENOM" id="CLU_003703_1_0_1"/>
<dbReference type="InterPro" id="IPR041457">
    <property type="entry name" value="CxC2_KDZ-assoc"/>
</dbReference>
<dbReference type="Pfam" id="PF18803">
    <property type="entry name" value="CxC2"/>
    <property type="match status" value="1"/>
</dbReference>
<evidence type="ECO:0000313" key="2">
    <source>
        <dbReference type="EMBL" id="KDR66957.1"/>
    </source>
</evidence>
<sequence length="192" mass="22063">QCQMCKEAIGRWRCKDCQGRPLICRGCCRWSHRRTPFHRIERWTGKFFQKAALWEVAVIAGFLPSSFKDIKTLFTTSCLDDFRLANLECKTSAYQYYQMLRRRTNPSNPTAVPDRYAELRRASREWRHLKKLKQSGSGHSHVAPGTGDFTVFCPACPQEGIIAVFRIVGERGFCSHTQILGNSDPACRERSV</sequence>
<dbReference type="EMBL" id="KL142419">
    <property type="protein sequence ID" value="KDR66957.1"/>
    <property type="molecule type" value="Genomic_DNA"/>
</dbReference>
<keyword evidence="3" id="KW-1185">Reference proteome</keyword>
<name>A0A067SAK7_GALM3</name>
<reference evidence="3" key="1">
    <citation type="journal article" date="2014" name="Proc. Natl. Acad. Sci. U.S.A.">
        <title>Extensive sampling of basidiomycete genomes demonstrates inadequacy of the white-rot/brown-rot paradigm for wood decay fungi.</title>
        <authorList>
            <person name="Riley R."/>
            <person name="Salamov A.A."/>
            <person name="Brown D.W."/>
            <person name="Nagy L.G."/>
            <person name="Floudas D."/>
            <person name="Held B.W."/>
            <person name="Levasseur A."/>
            <person name="Lombard V."/>
            <person name="Morin E."/>
            <person name="Otillar R."/>
            <person name="Lindquist E.A."/>
            <person name="Sun H."/>
            <person name="LaButti K.M."/>
            <person name="Schmutz J."/>
            <person name="Jabbour D."/>
            <person name="Luo H."/>
            <person name="Baker S.E."/>
            <person name="Pisabarro A.G."/>
            <person name="Walton J.D."/>
            <person name="Blanchette R.A."/>
            <person name="Henrissat B."/>
            <person name="Martin F."/>
            <person name="Cullen D."/>
            <person name="Hibbett D.S."/>
            <person name="Grigoriev I.V."/>
        </authorList>
    </citation>
    <scope>NUCLEOTIDE SEQUENCE [LARGE SCALE GENOMIC DNA]</scope>
    <source>
        <strain evidence="3">CBS 339.88</strain>
    </source>
</reference>
<dbReference type="AlphaFoldDB" id="A0A067SAK7"/>
<proteinExistence type="predicted"/>
<organism evidence="2 3">
    <name type="scientific">Galerina marginata (strain CBS 339.88)</name>
    <dbReference type="NCBI Taxonomy" id="685588"/>
    <lineage>
        <taxon>Eukaryota</taxon>
        <taxon>Fungi</taxon>
        <taxon>Dikarya</taxon>
        <taxon>Basidiomycota</taxon>
        <taxon>Agaricomycotina</taxon>
        <taxon>Agaricomycetes</taxon>
        <taxon>Agaricomycetidae</taxon>
        <taxon>Agaricales</taxon>
        <taxon>Agaricineae</taxon>
        <taxon>Strophariaceae</taxon>
        <taxon>Galerina</taxon>
    </lineage>
</organism>
<accession>A0A067SAK7</accession>
<dbReference type="OrthoDB" id="3149508at2759"/>
<evidence type="ECO:0000313" key="3">
    <source>
        <dbReference type="Proteomes" id="UP000027222"/>
    </source>
</evidence>
<dbReference type="CDD" id="cd19757">
    <property type="entry name" value="Bbox1"/>
    <property type="match status" value="1"/>
</dbReference>
<feature type="non-terminal residue" evidence="2">
    <location>
        <position position="1"/>
    </location>
</feature>
<evidence type="ECO:0000259" key="1">
    <source>
        <dbReference type="Pfam" id="PF18803"/>
    </source>
</evidence>
<feature type="domain" description="CxC2-like cysteine cluster KDZ transposase-associated" evidence="1">
    <location>
        <begin position="60"/>
        <end position="106"/>
    </location>
</feature>
<gene>
    <name evidence="2" type="ORF">GALMADRAFT_80367</name>
</gene>